<dbReference type="Proteomes" id="UP000887574">
    <property type="component" value="Unplaced"/>
</dbReference>
<evidence type="ECO:0000313" key="1">
    <source>
        <dbReference type="Proteomes" id="UP000887574"/>
    </source>
</evidence>
<dbReference type="WBParaSite" id="jg9224">
    <property type="protein sequence ID" value="jg9224"/>
    <property type="gene ID" value="jg9224"/>
</dbReference>
<protein>
    <submittedName>
        <fullName evidence="2">Uncharacterized protein</fullName>
    </submittedName>
</protein>
<name>A0A915EUT8_9BILA</name>
<evidence type="ECO:0000313" key="2">
    <source>
        <dbReference type="WBParaSite" id="jg9224"/>
    </source>
</evidence>
<organism evidence="1 2">
    <name type="scientific">Ditylenchus dipsaci</name>
    <dbReference type="NCBI Taxonomy" id="166011"/>
    <lineage>
        <taxon>Eukaryota</taxon>
        <taxon>Metazoa</taxon>
        <taxon>Ecdysozoa</taxon>
        <taxon>Nematoda</taxon>
        <taxon>Chromadorea</taxon>
        <taxon>Rhabditida</taxon>
        <taxon>Tylenchina</taxon>
        <taxon>Tylenchomorpha</taxon>
        <taxon>Sphaerularioidea</taxon>
        <taxon>Anguinidae</taxon>
        <taxon>Anguininae</taxon>
        <taxon>Ditylenchus</taxon>
    </lineage>
</organism>
<proteinExistence type="predicted"/>
<keyword evidence="1" id="KW-1185">Reference proteome</keyword>
<dbReference type="AlphaFoldDB" id="A0A915EUT8"/>
<reference evidence="2" key="1">
    <citation type="submission" date="2022-11" db="UniProtKB">
        <authorList>
            <consortium name="WormBaseParasite"/>
        </authorList>
    </citation>
    <scope>IDENTIFICATION</scope>
</reference>
<accession>A0A915EUT8</accession>
<sequence>MDGLSLFFLALPQEKLQRIKMLKPRGGHSWYFSLYSVVLQEKFQRIKMLKLRAGLMVLLSISLLGGASGEASVNQDAETA</sequence>